<dbReference type="EMBL" id="WNKU01000002">
    <property type="protein sequence ID" value="MTV47890.1"/>
    <property type="molecule type" value="Genomic_DNA"/>
</dbReference>
<dbReference type="Proteomes" id="UP000430670">
    <property type="component" value="Unassembled WGS sequence"/>
</dbReference>
<organism evidence="2 3">
    <name type="scientific">Heliobacterium mobile</name>
    <name type="common">Heliobacillus mobilis</name>
    <dbReference type="NCBI Taxonomy" id="28064"/>
    <lineage>
        <taxon>Bacteria</taxon>
        <taxon>Bacillati</taxon>
        <taxon>Bacillota</taxon>
        <taxon>Clostridia</taxon>
        <taxon>Eubacteriales</taxon>
        <taxon>Heliobacteriaceae</taxon>
        <taxon>Heliobacterium</taxon>
    </lineage>
</organism>
<dbReference type="AlphaFoldDB" id="A0A6I3SFI7"/>
<gene>
    <name evidence="2" type="ORF">GJ688_02690</name>
</gene>
<evidence type="ECO:0000256" key="1">
    <source>
        <dbReference type="SAM" id="MobiDB-lite"/>
    </source>
</evidence>
<keyword evidence="3" id="KW-1185">Reference proteome</keyword>
<protein>
    <submittedName>
        <fullName evidence="2">Uncharacterized protein</fullName>
    </submittedName>
</protein>
<feature type="region of interest" description="Disordered" evidence="1">
    <location>
        <begin position="54"/>
        <end position="75"/>
    </location>
</feature>
<dbReference type="OrthoDB" id="7068007at2"/>
<accession>A0A6I3SFI7</accession>
<name>A0A6I3SFI7_HELMO</name>
<evidence type="ECO:0000313" key="3">
    <source>
        <dbReference type="Proteomes" id="UP000430670"/>
    </source>
</evidence>
<sequence length="75" mass="8376">MSVARNHLLLDKAFKFHEKKGARDPQGCTYDFSKGAWMKEENGLLITLVRSQDPNKPIAGTKKADVETGEDQKGE</sequence>
<feature type="compositionally biased region" description="Basic and acidic residues" evidence="1">
    <location>
        <begin position="62"/>
        <end position="75"/>
    </location>
</feature>
<reference evidence="2 3" key="1">
    <citation type="submission" date="2019-11" db="EMBL/GenBank/DDBJ databases">
        <title>Whole-genome sequence of a the green, strictly anaerobic photosynthetic bacterium Heliobacillus mobilis DSM 6151.</title>
        <authorList>
            <person name="Kyndt J.A."/>
            <person name="Meyer T.E."/>
        </authorList>
    </citation>
    <scope>NUCLEOTIDE SEQUENCE [LARGE SCALE GENOMIC DNA]</scope>
    <source>
        <strain evidence="2 3">DSM 6151</strain>
    </source>
</reference>
<dbReference type="RefSeq" id="WP_155475006.1">
    <property type="nucleotide sequence ID" value="NZ_WNKU01000002.1"/>
</dbReference>
<proteinExistence type="predicted"/>
<comment type="caution">
    <text evidence="2">The sequence shown here is derived from an EMBL/GenBank/DDBJ whole genome shotgun (WGS) entry which is preliminary data.</text>
</comment>
<evidence type="ECO:0000313" key="2">
    <source>
        <dbReference type="EMBL" id="MTV47890.1"/>
    </source>
</evidence>